<evidence type="ECO:0000313" key="1">
    <source>
        <dbReference type="EMBL" id="MBD2738971.1"/>
    </source>
</evidence>
<evidence type="ECO:0000313" key="2">
    <source>
        <dbReference type="Proteomes" id="UP000637383"/>
    </source>
</evidence>
<gene>
    <name evidence="1" type="ORF">H6H03_34760</name>
</gene>
<name>A0ABR8KJI0_9NOSO</name>
<dbReference type="Proteomes" id="UP000637383">
    <property type="component" value="Unassembled WGS sequence"/>
</dbReference>
<dbReference type="RefSeq" id="WP_190959483.1">
    <property type="nucleotide sequence ID" value="NZ_JACJTU010000064.1"/>
</dbReference>
<sequence length="46" mass="5025">MNNTAEILISVVGVQPVVRVLWSLHINAVLGQAKGNWLVMSLARII</sequence>
<protein>
    <submittedName>
        <fullName evidence="1">Uncharacterized protein</fullName>
    </submittedName>
</protein>
<keyword evidence="2" id="KW-1185">Reference proteome</keyword>
<accession>A0ABR8KJI0</accession>
<organism evidence="1 2">
    <name type="scientific">Nostoc paludosum FACHB-159</name>
    <dbReference type="NCBI Taxonomy" id="2692908"/>
    <lineage>
        <taxon>Bacteria</taxon>
        <taxon>Bacillati</taxon>
        <taxon>Cyanobacteriota</taxon>
        <taxon>Cyanophyceae</taxon>
        <taxon>Nostocales</taxon>
        <taxon>Nostocaceae</taxon>
        <taxon>Nostoc</taxon>
    </lineage>
</organism>
<reference evidence="1 2" key="1">
    <citation type="journal article" date="2020" name="ISME J.">
        <title>Comparative genomics reveals insights into cyanobacterial evolution and habitat adaptation.</title>
        <authorList>
            <person name="Chen M.Y."/>
            <person name="Teng W.K."/>
            <person name="Zhao L."/>
            <person name="Hu C.X."/>
            <person name="Zhou Y.K."/>
            <person name="Han B.P."/>
            <person name="Song L.R."/>
            <person name="Shu W.S."/>
        </authorList>
    </citation>
    <scope>NUCLEOTIDE SEQUENCE [LARGE SCALE GENOMIC DNA]</scope>
    <source>
        <strain evidence="1 2">FACHB-159</strain>
    </source>
</reference>
<comment type="caution">
    <text evidence="1">The sequence shown here is derived from an EMBL/GenBank/DDBJ whole genome shotgun (WGS) entry which is preliminary data.</text>
</comment>
<proteinExistence type="predicted"/>
<dbReference type="EMBL" id="JACJTU010000064">
    <property type="protein sequence ID" value="MBD2738971.1"/>
    <property type="molecule type" value="Genomic_DNA"/>
</dbReference>